<dbReference type="PANTHER" id="PTHR11795">
    <property type="entry name" value="BRANCHED-CHAIN AMINO ACID TRANSPORT SYSTEM PERMEASE PROTEIN LIVH"/>
    <property type="match status" value="1"/>
</dbReference>
<dbReference type="RefSeq" id="WP_103565683.1">
    <property type="nucleotide sequence ID" value="NZ_MTBP01000004.1"/>
</dbReference>
<keyword evidence="2" id="KW-0813">Transport</keyword>
<protein>
    <submittedName>
        <fullName evidence="10">High-affinity branched-chain amino acid transport system permease protein LivH</fullName>
    </submittedName>
</protein>
<evidence type="ECO:0000256" key="4">
    <source>
        <dbReference type="ARBA" id="ARBA00022692"/>
    </source>
</evidence>
<dbReference type="Pfam" id="PF02653">
    <property type="entry name" value="BPD_transp_2"/>
    <property type="match status" value="1"/>
</dbReference>
<feature type="transmembrane region" description="Helical" evidence="9">
    <location>
        <begin position="216"/>
        <end position="242"/>
    </location>
</feature>
<evidence type="ECO:0000256" key="6">
    <source>
        <dbReference type="ARBA" id="ARBA00022989"/>
    </source>
</evidence>
<comment type="subcellular location">
    <subcellularLocation>
        <location evidence="1">Cell membrane</location>
        <topology evidence="1">Multi-pass membrane protein</topology>
    </subcellularLocation>
</comment>
<keyword evidence="11" id="KW-1185">Reference proteome</keyword>
<dbReference type="GO" id="GO:0006865">
    <property type="term" value="P:amino acid transport"/>
    <property type="evidence" value="ECO:0007669"/>
    <property type="project" value="UniProtKB-KW"/>
</dbReference>
<keyword evidence="5" id="KW-0029">Amino-acid transport</keyword>
<comment type="similarity">
    <text evidence="8">Belongs to the binding-protein-dependent transport system permease family. LivHM subfamily.</text>
</comment>
<feature type="transmembrane region" description="Helical" evidence="9">
    <location>
        <begin position="249"/>
        <end position="272"/>
    </location>
</feature>
<evidence type="ECO:0000256" key="5">
    <source>
        <dbReference type="ARBA" id="ARBA00022970"/>
    </source>
</evidence>
<name>A0A2P4UD74_9ACTN</name>
<accession>A0A2P4UD74</accession>
<evidence type="ECO:0000256" key="1">
    <source>
        <dbReference type="ARBA" id="ARBA00004651"/>
    </source>
</evidence>
<dbReference type="PANTHER" id="PTHR11795:SF452">
    <property type="entry name" value="ABC TRANSPORTER PERMEASE PROTEIN"/>
    <property type="match status" value="1"/>
</dbReference>
<keyword evidence="7 9" id="KW-0472">Membrane</keyword>
<dbReference type="EMBL" id="MTBP01000004">
    <property type="protein sequence ID" value="POM22998.1"/>
    <property type="molecule type" value="Genomic_DNA"/>
</dbReference>
<evidence type="ECO:0000256" key="9">
    <source>
        <dbReference type="SAM" id="Phobius"/>
    </source>
</evidence>
<dbReference type="InterPro" id="IPR001851">
    <property type="entry name" value="ABC_transp_permease"/>
</dbReference>
<keyword evidence="3" id="KW-1003">Cell membrane</keyword>
<feature type="transmembrane region" description="Helical" evidence="9">
    <location>
        <begin position="92"/>
        <end position="110"/>
    </location>
</feature>
<proteinExistence type="inferred from homology"/>
<evidence type="ECO:0000256" key="8">
    <source>
        <dbReference type="ARBA" id="ARBA00037998"/>
    </source>
</evidence>
<feature type="transmembrane region" description="Helical" evidence="9">
    <location>
        <begin position="130"/>
        <end position="154"/>
    </location>
</feature>
<keyword evidence="6 9" id="KW-1133">Transmembrane helix</keyword>
<feature type="transmembrane region" description="Helical" evidence="9">
    <location>
        <begin position="184"/>
        <end position="204"/>
    </location>
</feature>
<dbReference type="CDD" id="cd06582">
    <property type="entry name" value="TM_PBP1_LivH_like"/>
    <property type="match status" value="1"/>
</dbReference>
<evidence type="ECO:0000313" key="10">
    <source>
        <dbReference type="EMBL" id="POM22998.1"/>
    </source>
</evidence>
<feature type="transmembrane region" description="Helical" evidence="9">
    <location>
        <begin position="6"/>
        <end position="27"/>
    </location>
</feature>
<organism evidence="10 11">
    <name type="scientific">Actinomadura rubteroloni</name>
    <dbReference type="NCBI Taxonomy" id="1926885"/>
    <lineage>
        <taxon>Bacteria</taxon>
        <taxon>Bacillati</taxon>
        <taxon>Actinomycetota</taxon>
        <taxon>Actinomycetes</taxon>
        <taxon>Streptosporangiales</taxon>
        <taxon>Thermomonosporaceae</taxon>
        <taxon>Actinomadura</taxon>
    </lineage>
</organism>
<comment type="caution">
    <text evidence="10">The sequence shown here is derived from an EMBL/GenBank/DDBJ whole genome shotgun (WGS) entry which is preliminary data.</text>
</comment>
<sequence>MIQVLVNGVFLGCLFAVVAVGLTLVYGVMEVPNFAHAGVIVLAAYTTWSVSHAGAPFVVAALAGIACGGLVSVLTEVVAYRWIITKPAAAPAVALGLLLILQNVALRLYGGEGRSLDTPYDTVLLKAGSVSLPGVKAALIVLAVLSLAALHLLLSRTSLGRAMRAVAQDREAAAILGIPMRRQYSLAFLIAGLLGGVAAVAYAPTFQVSPYMADDVLLSAFVVVVLGGLGSVWGAVAGGLVLGVVEGLGAAYVSAAYQSAFGFLILVLILVLRPGGLRSTNARRVA</sequence>
<dbReference type="Proteomes" id="UP000242367">
    <property type="component" value="Unassembled WGS sequence"/>
</dbReference>
<feature type="transmembrane region" description="Helical" evidence="9">
    <location>
        <begin position="57"/>
        <end position="80"/>
    </location>
</feature>
<reference evidence="10 11" key="1">
    <citation type="journal article" date="2017" name="Chemistry">
        <title>Isolation, Biosynthesis and Chemical Modifications of Rubterolones A-F: Rare Tropolone Alkaloids from Actinomadura sp. 5-2.</title>
        <authorList>
            <person name="Guo H."/>
            <person name="Benndorf R."/>
            <person name="Leichnitz D."/>
            <person name="Klassen J.L."/>
            <person name="Vollmers J."/>
            <person name="Gorls H."/>
            <person name="Steinacker M."/>
            <person name="Weigel C."/>
            <person name="Dahse H.M."/>
            <person name="Kaster A.K."/>
            <person name="de Beer Z.W."/>
            <person name="Poulsen M."/>
            <person name="Beemelmanns C."/>
        </authorList>
    </citation>
    <scope>NUCLEOTIDE SEQUENCE [LARGE SCALE GENOMIC DNA]</scope>
    <source>
        <strain evidence="10 11">5-2</strain>
    </source>
</reference>
<dbReference type="GO" id="GO:0022857">
    <property type="term" value="F:transmembrane transporter activity"/>
    <property type="evidence" value="ECO:0007669"/>
    <property type="project" value="InterPro"/>
</dbReference>
<evidence type="ECO:0000313" key="11">
    <source>
        <dbReference type="Proteomes" id="UP000242367"/>
    </source>
</evidence>
<keyword evidence="4 9" id="KW-0812">Transmembrane</keyword>
<dbReference type="GO" id="GO:0005886">
    <property type="term" value="C:plasma membrane"/>
    <property type="evidence" value="ECO:0007669"/>
    <property type="project" value="UniProtKB-SubCell"/>
</dbReference>
<evidence type="ECO:0000256" key="2">
    <source>
        <dbReference type="ARBA" id="ARBA00022448"/>
    </source>
</evidence>
<evidence type="ECO:0000256" key="3">
    <source>
        <dbReference type="ARBA" id="ARBA00022475"/>
    </source>
</evidence>
<gene>
    <name evidence="10" type="primary">livH_4</name>
    <name evidence="10" type="ORF">BTM25_52040</name>
</gene>
<dbReference type="AlphaFoldDB" id="A0A2P4UD74"/>
<dbReference type="InterPro" id="IPR052157">
    <property type="entry name" value="BCAA_transport_permease"/>
</dbReference>
<evidence type="ECO:0000256" key="7">
    <source>
        <dbReference type="ARBA" id="ARBA00023136"/>
    </source>
</evidence>